<feature type="domain" description="Endonuclease/exonuclease/phosphatase" evidence="1">
    <location>
        <begin position="7"/>
        <end position="223"/>
    </location>
</feature>
<dbReference type="InterPro" id="IPR005135">
    <property type="entry name" value="Endo/exonuclease/phosphatase"/>
</dbReference>
<reference evidence="2 3" key="1">
    <citation type="submission" date="2018-11" db="EMBL/GenBank/DDBJ databases">
        <title>Haplotype-resolved cattle genomes.</title>
        <authorList>
            <person name="Low W.Y."/>
            <person name="Tearle R."/>
            <person name="Bickhart D.M."/>
            <person name="Rosen B.D."/>
            <person name="Koren S."/>
            <person name="Rhie A."/>
            <person name="Hiendleder S."/>
            <person name="Phillippy A.M."/>
            <person name="Smith T.P.L."/>
            <person name="Williams J.L."/>
        </authorList>
    </citation>
    <scope>NUCLEOTIDE SEQUENCE [LARGE SCALE GENOMIC DNA]</scope>
</reference>
<accession>A0A4W2FE76</accession>
<organism evidence="2 3">
    <name type="scientific">Bos indicus x Bos taurus</name>
    <name type="common">Hybrid cattle</name>
    <dbReference type="NCBI Taxonomy" id="30522"/>
    <lineage>
        <taxon>Eukaryota</taxon>
        <taxon>Metazoa</taxon>
        <taxon>Chordata</taxon>
        <taxon>Craniata</taxon>
        <taxon>Vertebrata</taxon>
        <taxon>Euteleostomi</taxon>
        <taxon>Mammalia</taxon>
        <taxon>Eutheria</taxon>
        <taxon>Laurasiatheria</taxon>
        <taxon>Artiodactyla</taxon>
        <taxon>Ruminantia</taxon>
        <taxon>Pecora</taxon>
        <taxon>Bovidae</taxon>
        <taxon>Bovinae</taxon>
        <taxon>Bos</taxon>
    </lineage>
</organism>
<evidence type="ECO:0000259" key="1">
    <source>
        <dbReference type="Pfam" id="PF03372"/>
    </source>
</evidence>
<dbReference type="Proteomes" id="UP000429181">
    <property type="component" value="Chromosome 2"/>
</dbReference>
<dbReference type="InterPro" id="IPR036691">
    <property type="entry name" value="Endo/exonu/phosph_ase_sf"/>
</dbReference>
<dbReference type="CDD" id="cd09076">
    <property type="entry name" value="L1-EN"/>
    <property type="match status" value="1"/>
</dbReference>
<dbReference type="Gene3D" id="3.60.10.10">
    <property type="entry name" value="Endonuclease/exonuclease/phosphatase"/>
    <property type="match status" value="1"/>
</dbReference>
<protein>
    <recommendedName>
        <fullName evidence="1">Endonuclease/exonuclease/phosphatase domain-containing protein</fullName>
    </recommendedName>
</protein>
<evidence type="ECO:0000313" key="2">
    <source>
        <dbReference type="Ensembl" id="ENSBIXP00005003752.1"/>
    </source>
</evidence>
<dbReference type="SUPFAM" id="SSF56219">
    <property type="entry name" value="DNase I-like"/>
    <property type="match status" value="1"/>
</dbReference>
<dbReference type="AlphaFoldDB" id="A0A4W2FE76"/>
<proteinExistence type="predicted"/>
<sequence>MNQGKLEVVKQEMARVNVNILGISELKWTGMGEFNSDDHYIYYCGQESLRRNGVAIMVNKRVRNAVLGCNLKNKRMISVRFQGKPLNIMVIQVYAPTSNTEEAEVERFYEDLQDLLELTPKKDVLFIIGDWNAKVGSQETPGVTGKFGLGIRNEAGQRLIEFCQENALVIANTLFQHKRTLYTWTSLDGQHRNQMDYILCSQRWRSSIQSTKTRPGADCGSDHELLIAKFRLKLKKVGKTNRPFRYDLNQIPYYYTVEVRNRFKGLDLIDRVPDELWTEVCDTVQETGIKTIPMEKKCKKAKWLSGEALQIAVKRREAKSKGEKERYKHLNAEFQRIARRDKKAFLSDQCKEIKENNRMGKTRDLFKKIRDTKGTFHAKMGSIKDRNGMDLTEAEDIKKRWQEYTEELYKKDLHDPDNHDGVIIQLEPDILECEVKWALESITMNKASGGDGIPVELFQILKDDAVKVLHSICQQIWKTQQWPQDWKRSVFIPIPKKGNAKECSNYHPIALISHASKVMLKILQARLQQYVNCELPDVQAGFRKG</sequence>
<dbReference type="Ensembl" id="ENSBIXT00005009707.1">
    <property type="protein sequence ID" value="ENSBIXP00005003752.1"/>
    <property type="gene ID" value="ENSBIXG00005000618.1"/>
</dbReference>
<dbReference type="GO" id="GO:0003824">
    <property type="term" value="F:catalytic activity"/>
    <property type="evidence" value="ECO:0007669"/>
    <property type="project" value="InterPro"/>
</dbReference>
<evidence type="ECO:0000313" key="3">
    <source>
        <dbReference type="Proteomes" id="UP000429181"/>
    </source>
</evidence>
<dbReference type="GeneTree" id="ENSGT00390000018141"/>
<dbReference type="Pfam" id="PF03372">
    <property type="entry name" value="Exo_endo_phos"/>
    <property type="match status" value="1"/>
</dbReference>
<reference evidence="2" key="2">
    <citation type="submission" date="2025-08" db="UniProtKB">
        <authorList>
            <consortium name="Ensembl"/>
        </authorList>
    </citation>
    <scope>IDENTIFICATION</scope>
</reference>
<dbReference type="PANTHER" id="PTHR19446">
    <property type="entry name" value="REVERSE TRANSCRIPTASES"/>
    <property type="match status" value="1"/>
</dbReference>
<name>A0A4W2FE76_BOBOX</name>